<evidence type="ECO:0000256" key="2">
    <source>
        <dbReference type="ARBA" id="ARBA00023002"/>
    </source>
</evidence>
<keyword evidence="5" id="KW-1185">Reference proteome</keyword>
<dbReference type="GO" id="GO:0010181">
    <property type="term" value="F:FMN binding"/>
    <property type="evidence" value="ECO:0007669"/>
    <property type="project" value="InterPro"/>
</dbReference>
<keyword evidence="2" id="KW-0560">Oxidoreductase</keyword>
<dbReference type="PANTHER" id="PTHR43656">
    <property type="entry name" value="BINDING OXIDOREDUCTASE, PUTATIVE (AFU_ORTHOLOGUE AFUA_2G08260)-RELATED"/>
    <property type="match status" value="1"/>
</dbReference>
<sequence>MTDPFAPLALRRGPAMKNRFMLAPLTNMQSHADGTLSDDEIHWLSKRAEGGFGLTMTAAAHVLPAGQGFKGQLGVFSDEHLPGLRQLANAIRQRGSLSSVQLHHAGWRAPAELTGQQPMGPFEDVQTGARAMSTAEVEAAIEAFITAAVRAEKAGFDGVELHGAHSYLICQFLDTGNLRSDGWGGSFANRRRFLDTIIDGVREKTGADFQLGLRLSPERHGIATREALELAEDLMTSGKIDYLDMSLWNCFKTPIESEFSKRPLIEWFTELERGSTALGVAGKIMSAADVRRCLEIGADFVLLGRAAILHHDFPEKMQADSRFEAIARPVMREHLRAEGLSESFVDYMATWPDFVAD</sequence>
<dbReference type="AlphaFoldDB" id="A0A371BG41"/>
<dbReference type="SUPFAM" id="SSF51395">
    <property type="entry name" value="FMN-linked oxidoreductases"/>
    <property type="match status" value="1"/>
</dbReference>
<evidence type="ECO:0000256" key="1">
    <source>
        <dbReference type="ARBA" id="ARBA00022630"/>
    </source>
</evidence>
<dbReference type="EMBL" id="QRGP01000001">
    <property type="protein sequence ID" value="RDV06564.1"/>
    <property type="molecule type" value="Genomic_DNA"/>
</dbReference>
<dbReference type="Pfam" id="PF00724">
    <property type="entry name" value="Oxidored_FMN"/>
    <property type="match status" value="1"/>
</dbReference>
<dbReference type="Gene3D" id="3.20.20.70">
    <property type="entry name" value="Aldolase class I"/>
    <property type="match status" value="1"/>
</dbReference>
<dbReference type="InterPro" id="IPR051799">
    <property type="entry name" value="NADH_flavin_oxidoreductase"/>
</dbReference>
<gene>
    <name evidence="4" type="ORF">DXH95_03850</name>
</gene>
<evidence type="ECO:0000313" key="5">
    <source>
        <dbReference type="Proteomes" id="UP000263833"/>
    </source>
</evidence>
<reference evidence="5" key="1">
    <citation type="submission" date="2018-08" db="EMBL/GenBank/DDBJ databases">
        <authorList>
            <person name="Kim S.-J."/>
            <person name="Jung G.-Y."/>
        </authorList>
    </citation>
    <scope>NUCLEOTIDE SEQUENCE [LARGE SCALE GENOMIC DNA]</scope>
    <source>
        <strain evidence="5">GY_G</strain>
    </source>
</reference>
<evidence type="ECO:0000313" key="4">
    <source>
        <dbReference type="EMBL" id="RDV06564.1"/>
    </source>
</evidence>
<dbReference type="InterPro" id="IPR013785">
    <property type="entry name" value="Aldolase_TIM"/>
</dbReference>
<dbReference type="InterPro" id="IPR001155">
    <property type="entry name" value="OxRdtase_FMN_N"/>
</dbReference>
<name>A0A371BG41_9SPHN</name>
<dbReference type="GO" id="GO:0016491">
    <property type="term" value="F:oxidoreductase activity"/>
    <property type="evidence" value="ECO:0007669"/>
    <property type="project" value="UniProtKB-KW"/>
</dbReference>
<dbReference type="RefSeq" id="WP_115548113.1">
    <property type="nucleotide sequence ID" value="NZ_QRGP01000001.1"/>
</dbReference>
<dbReference type="OrthoDB" id="9804454at2"/>
<dbReference type="Proteomes" id="UP000263833">
    <property type="component" value="Unassembled WGS sequence"/>
</dbReference>
<dbReference type="CDD" id="cd02803">
    <property type="entry name" value="OYE_like_FMN_family"/>
    <property type="match status" value="1"/>
</dbReference>
<evidence type="ECO:0000259" key="3">
    <source>
        <dbReference type="Pfam" id="PF00724"/>
    </source>
</evidence>
<dbReference type="PANTHER" id="PTHR43656:SF2">
    <property type="entry name" value="BINDING OXIDOREDUCTASE, PUTATIVE (AFU_ORTHOLOGUE AFUA_2G08260)-RELATED"/>
    <property type="match status" value="1"/>
</dbReference>
<organism evidence="4 5">
    <name type="scientific">Sphingorhabdus pulchriflava</name>
    <dbReference type="NCBI Taxonomy" id="2292257"/>
    <lineage>
        <taxon>Bacteria</taxon>
        <taxon>Pseudomonadati</taxon>
        <taxon>Pseudomonadota</taxon>
        <taxon>Alphaproteobacteria</taxon>
        <taxon>Sphingomonadales</taxon>
        <taxon>Sphingomonadaceae</taxon>
        <taxon>Sphingorhabdus</taxon>
    </lineage>
</organism>
<keyword evidence="1" id="KW-0285">Flavoprotein</keyword>
<protein>
    <submittedName>
        <fullName evidence="4">NADH:flavin oxidoreductase</fullName>
    </submittedName>
</protein>
<accession>A0A371BG41</accession>
<proteinExistence type="predicted"/>
<comment type="caution">
    <text evidence="4">The sequence shown here is derived from an EMBL/GenBank/DDBJ whole genome shotgun (WGS) entry which is preliminary data.</text>
</comment>
<feature type="domain" description="NADH:flavin oxidoreductase/NADH oxidase N-terminal" evidence="3">
    <location>
        <begin position="5"/>
        <end position="319"/>
    </location>
</feature>